<sequence>MCPVVTGKWSDKQKLCCPTTMMVSSMLNTDTGSVGTQAEGNNRDLIMTLQCRQKSFSLFRLGKHTEPQIKGGTTQSGRKGDSKSSITMSQRRQEFSLFDRGDGESPVTTPKWRQELSPWELFKWM</sequence>
<evidence type="ECO:0000313" key="2">
    <source>
        <dbReference type="EMBL" id="KAK0479607.1"/>
    </source>
</evidence>
<dbReference type="EMBL" id="JAUEPR010000011">
    <property type="protein sequence ID" value="KAK0479607.1"/>
    <property type="molecule type" value="Genomic_DNA"/>
</dbReference>
<evidence type="ECO:0000313" key="3">
    <source>
        <dbReference type="Proteomes" id="UP001175227"/>
    </source>
</evidence>
<feature type="region of interest" description="Disordered" evidence="1">
    <location>
        <begin position="64"/>
        <end position="111"/>
    </location>
</feature>
<proteinExistence type="predicted"/>
<name>A0AA39U827_9AGAR</name>
<accession>A0AA39U827</accession>
<keyword evidence="3" id="KW-1185">Reference proteome</keyword>
<organism evidence="2 3">
    <name type="scientific">Armillaria novae-zelandiae</name>
    <dbReference type="NCBI Taxonomy" id="153914"/>
    <lineage>
        <taxon>Eukaryota</taxon>
        <taxon>Fungi</taxon>
        <taxon>Dikarya</taxon>
        <taxon>Basidiomycota</taxon>
        <taxon>Agaricomycotina</taxon>
        <taxon>Agaricomycetes</taxon>
        <taxon>Agaricomycetidae</taxon>
        <taxon>Agaricales</taxon>
        <taxon>Marasmiineae</taxon>
        <taxon>Physalacriaceae</taxon>
        <taxon>Armillaria</taxon>
    </lineage>
</organism>
<comment type="caution">
    <text evidence="2">The sequence shown here is derived from an EMBL/GenBank/DDBJ whole genome shotgun (WGS) entry which is preliminary data.</text>
</comment>
<protein>
    <submittedName>
        <fullName evidence="2">Uncharacterized protein</fullName>
    </submittedName>
</protein>
<dbReference type="AlphaFoldDB" id="A0AA39U827"/>
<gene>
    <name evidence="2" type="ORF">IW261DRAFT_1419698</name>
</gene>
<feature type="compositionally biased region" description="Polar residues" evidence="1">
    <location>
        <begin position="71"/>
        <end position="90"/>
    </location>
</feature>
<feature type="compositionally biased region" description="Basic and acidic residues" evidence="1">
    <location>
        <begin position="91"/>
        <end position="103"/>
    </location>
</feature>
<evidence type="ECO:0000256" key="1">
    <source>
        <dbReference type="SAM" id="MobiDB-lite"/>
    </source>
</evidence>
<dbReference type="Proteomes" id="UP001175227">
    <property type="component" value="Unassembled WGS sequence"/>
</dbReference>
<reference evidence="2" key="1">
    <citation type="submission" date="2023-06" db="EMBL/GenBank/DDBJ databases">
        <authorList>
            <consortium name="Lawrence Berkeley National Laboratory"/>
            <person name="Ahrendt S."/>
            <person name="Sahu N."/>
            <person name="Indic B."/>
            <person name="Wong-Bajracharya J."/>
            <person name="Merenyi Z."/>
            <person name="Ke H.-M."/>
            <person name="Monk M."/>
            <person name="Kocsube S."/>
            <person name="Drula E."/>
            <person name="Lipzen A."/>
            <person name="Balint B."/>
            <person name="Henrissat B."/>
            <person name="Andreopoulos B."/>
            <person name="Martin F.M."/>
            <person name="Harder C.B."/>
            <person name="Rigling D."/>
            <person name="Ford K.L."/>
            <person name="Foster G.D."/>
            <person name="Pangilinan J."/>
            <person name="Papanicolaou A."/>
            <person name="Barry K."/>
            <person name="LaButti K."/>
            <person name="Viragh M."/>
            <person name="Koriabine M."/>
            <person name="Yan M."/>
            <person name="Riley R."/>
            <person name="Champramary S."/>
            <person name="Plett K.L."/>
            <person name="Tsai I.J."/>
            <person name="Slot J."/>
            <person name="Sipos G."/>
            <person name="Plett J."/>
            <person name="Nagy L.G."/>
            <person name="Grigoriev I.V."/>
        </authorList>
    </citation>
    <scope>NUCLEOTIDE SEQUENCE</scope>
    <source>
        <strain evidence="2">ICMP 16352</strain>
    </source>
</reference>